<comment type="caution">
    <text evidence="5">The sequence shown here is derived from an EMBL/GenBank/DDBJ whole genome shotgun (WGS) entry which is preliminary data.</text>
</comment>
<dbReference type="PROSITE" id="PS01124">
    <property type="entry name" value="HTH_ARAC_FAMILY_2"/>
    <property type="match status" value="1"/>
</dbReference>
<sequence length="320" mass="36124">MGGSSFRTEDVDEARAEIGDKFYATSIDVLGRERAFAARFDTVRLGALTMGDFSFEADVRLRFGDLGHYHVDAPLSGCLDWRQGERRAATATADEGVFFDPAGKVLLDRWRRDCRLLAVKIDPHELRGHMERLLGRTLPAPPQFAPRIDLSTAAGRGWVRLVQRTVEEAARDDSLLRRQLVAAPLQEALLNGLLLAADHPYRDELERPPPALRPAPVKRAVDAIQERPEHPFSTAELAQIAQVSARWLQEAFRRYVGMSPMAYLRDVRLTRVREELRRGDPAELSVSDAAWRWGFGHTGRFAAQYRARFGEAPSQTLRER</sequence>
<dbReference type="SMART" id="SM00342">
    <property type="entry name" value="HTH_ARAC"/>
    <property type="match status" value="1"/>
</dbReference>
<dbReference type="SUPFAM" id="SSF46689">
    <property type="entry name" value="Homeodomain-like"/>
    <property type="match status" value="2"/>
</dbReference>
<dbReference type="InterPro" id="IPR050204">
    <property type="entry name" value="AraC_XylS_family_regulators"/>
</dbReference>
<dbReference type="Pfam" id="PF12833">
    <property type="entry name" value="HTH_18"/>
    <property type="match status" value="1"/>
</dbReference>
<evidence type="ECO:0000256" key="2">
    <source>
        <dbReference type="ARBA" id="ARBA00023125"/>
    </source>
</evidence>
<evidence type="ECO:0000256" key="1">
    <source>
        <dbReference type="ARBA" id="ARBA00023015"/>
    </source>
</evidence>
<reference evidence="5 6" key="1">
    <citation type="submission" date="2023-04" db="EMBL/GenBank/DDBJ databases">
        <title>Streptomyces chengmaiensis sp. nov. isolated from the stem of mangrove plant in Hainan.</title>
        <authorList>
            <person name="Huang X."/>
            <person name="Zhou S."/>
            <person name="Chu X."/>
            <person name="Xie Y."/>
            <person name="Lin Y."/>
        </authorList>
    </citation>
    <scope>NUCLEOTIDE SEQUENCE [LARGE SCALE GENOMIC DNA]</scope>
    <source>
        <strain evidence="5 6">HNM0663</strain>
    </source>
</reference>
<dbReference type="Proteomes" id="UP001223144">
    <property type="component" value="Unassembled WGS sequence"/>
</dbReference>
<keyword evidence="3" id="KW-0804">Transcription</keyword>
<evidence type="ECO:0000313" key="6">
    <source>
        <dbReference type="Proteomes" id="UP001223144"/>
    </source>
</evidence>
<dbReference type="InterPro" id="IPR009057">
    <property type="entry name" value="Homeodomain-like_sf"/>
</dbReference>
<dbReference type="PROSITE" id="PS00041">
    <property type="entry name" value="HTH_ARAC_FAMILY_1"/>
    <property type="match status" value="1"/>
</dbReference>
<organism evidence="5 6">
    <name type="scientific">Streptomyces chengmaiensis</name>
    <dbReference type="NCBI Taxonomy" id="3040919"/>
    <lineage>
        <taxon>Bacteria</taxon>
        <taxon>Bacillati</taxon>
        <taxon>Actinomycetota</taxon>
        <taxon>Actinomycetes</taxon>
        <taxon>Kitasatosporales</taxon>
        <taxon>Streptomycetaceae</taxon>
        <taxon>Streptomyces</taxon>
    </lineage>
</organism>
<protein>
    <submittedName>
        <fullName evidence="5">AraC family transcriptional regulator</fullName>
    </submittedName>
</protein>
<gene>
    <name evidence="5" type="ORF">QCN29_16390</name>
</gene>
<proteinExistence type="predicted"/>
<dbReference type="RefSeq" id="WP_279928828.1">
    <property type="nucleotide sequence ID" value="NZ_JARWBG010000017.1"/>
</dbReference>
<accession>A0ABT6HNQ0</accession>
<evidence type="ECO:0000313" key="5">
    <source>
        <dbReference type="EMBL" id="MDH2390345.1"/>
    </source>
</evidence>
<evidence type="ECO:0000256" key="3">
    <source>
        <dbReference type="ARBA" id="ARBA00023163"/>
    </source>
</evidence>
<evidence type="ECO:0000259" key="4">
    <source>
        <dbReference type="PROSITE" id="PS01124"/>
    </source>
</evidence>
<keyword evidence="2" id="KW-0238">DNA-binding</keyword>
<dbReference type="Gene3D" id="1.10.10.60">
    <property type="entry name" value="Homeodomain-like"/>
    <property type="match status" value="1"/>
</dbReference>
<dbReference type="PANTHER" id="PTHR46796:SF12">
    <property type="entry name" value="HTH-TYPE DNA-BINDING TRANSCRIPTIONAL ACTIVATOR EUTR"/>
    <property type="match status" value="1"/>
</dbReference>
<dbReference type="Pfam" id="PF14525">
    <property type="entry name" value="AraC_binding_2"/>
    <property type="match status" value="1"/>
</dbReference>
<keyword evidence="6" id="KW-1185">Reference proteome</keyword>
<dbReference type="PANTHER" id="PTHR46796">
    <property type="entry name" value="HTH-TYPE TRANSCRIPTIONAL ACTIVATOR RHAS-RELATED"/>
    <property type="match status" value="1"/>
</dbReference>
<dbReference type="EMBL" id="JARWBG010000017">
    <property type="protein sequence ID" value="MDH2390345.1"/>
    <property type="molecule type" value="Genomic_DNA"/>
</dbReference>
<keyword evidence="1" id="KW-0805">Transcription regulation</keyword>
<feature type="domain" description="HTH araC/xylS-type" evidence="4">
    <location>
        <begin position="218"/>
        <end position="319"/>
    </location>
</feature>
<name>A0ABT6HNQ0_9ACTN</name>
<dbReference type="InterPro" id="IPR018062">
    <property type="entry name" value="HTH_AraC-typ_CS"/>
</dbReference>
<dbReference type="InterPro" id="IPR018060">
    <property type="entry name" value="HTH_AraC"/>
</dbReference>
<dbReference type="InterPro" id="IPR035418">
    <property type="entry name" value="AraC-bd_2"/>
</dbReference>